<reference evidence="1 2" key="1">
    <citation type="submission" date="2021-06" db="EMBL/GenBank/DDBJ databases">
        <authorList>
            <person name="Palmer J.M."/>
        </authorList>
    </citation>
    <scope>NUCLEOTIDE SEQUENCE [LARGE SCALE GENOMIC DNA]</scope>
    <source>
        <strain evidence="2">if_2019</strain>
        <tissue evidence="1">Muscle</tissue>
    </source>
</reference>
<organism evidence="1 2">
    <name type="scientific">Ilyodon furcidens</name>
    <name type="common">goldbreast splitfin</name>
    <dbReference type="NCBI Taxonomy" id="33524"/>
    <lineage>
        <taxon>Eukaryota</taxon>
        <taxon>Metazoa</taxon>
        <taxon>Chordata</taxon>
        <taxon>Craniata</taxon>
        <taxon>Vertebrata</taxon>
        <taxon>Euteleostomi</taxon>
        <taxon>Actinopterygii</taxon>
        <taxon>Neopterygii</taxon>
        <taxon>Teleostei</taxon>
        <taxon>Neoteleostei</taxon>
        <taxon>Acanthomorphata</taxon>
        <taxon>Ovalentaria</taxon>
        <taxon>Atherinomorphae</taxon>
        <taxon>Cyprinodontiformes</taxon>
        <taxon>Goodeidae</taxon>
        <taxon>Ilyodon</taxon>
    </lineage>
</organism>
<evidence type="ECO:0000313" key="2">
    <source>
        <dbReference type="Proteomes" id="UP001482620"/>
    </source>
</evidence>
<evidence type="ECO:0000313" key="1">
    <source>
        <dbReference type="EMBL" id="MEQ2257326.1"/>
    </source>
</evidence>
<name>A0ABV0VJ87_9TELE</name>
<sequence length="111" mass="12107">MNEFCLCNATLGSCYIEIVFLCFVFVCNPADLSFVSRLRAEGLQGDGSYVLCVWLVPGSLYDECMITSAWGDPLGFVFFYFFESVSSGSTISPAGKPQSGTSLIPSFYFLG</sequence>
<dbReference type="EMBL" id="JAHRIQ010110092">
    <property type="protein sequence ID" value="MEQ2257326.1"/>
    <property type="molecule type" value="Genomic_DNA"/>
</dbReference>
<gene>
    <name evidence="1" type="ORF">ILYODFUR_033707</name>
</gene>
<protein>
    <submittedName>
        <fullName evidence="1">Uncharacterized protein</fullName>
    </submittedName>
</protein>
<keyword evidence="2" id="KW-1185">Reference proteome</keyword>
<comment type="caution">
    <text evidence="1">The sequence shown here is derived from an EMBL/GenBank/DDBJ whole genome shotgun (WGS) entry which is preliminary data.</text>
</comment>
<dbReference type="Proteomes" id="UP001482620">
    <property type="component" value="Unassembled WGS sequence"/>
</dbReference>
<accession>A0ABV0VJ87</accession>
<proteinExistence type="predicted"/>